<evidence type="ECO:0000256" key="3">
    <source>
        <dbReference type="ARBA" id="ARBA00016943"/>
    </source>
</evidence>
<accession>A0A839QNX7</accession>
<comment type="similarity">
    <text evidence="12">Belongs to the carbohydrate kinase PfkB family. Ribokinase subfamily.</text>
</comment>
<organism evidence="15 16">
    <name type="scientific">Helcobacillus massiliensis</name>
    <dbReference type="NCBI Taxonomy" id="521392"/>
    <lineage>
        <taxon>Bacteria</taxon>
        <taxon>Bacillati</taxon>
        <taxon>Actinomycetota</taxon>
        <taxon>Actinomycetes</taxon>
        <taxon>Micrococcales</taxon>
        <taxon>Dermabacteraceae</taxon>
        <taxon>Helcobacillus</taxon>
    </lineage>
</organism>
<dbReference type="GO" id="GO:0005524">
    <property type="term" value="F:ATP binding"/>
    <property type="evidence" value="ECO:0007669"/>
    <property type="project" value="UniProtKB-UniRule"/>
</dbReference>
<keyword evidence="10 12" id="KW-0630">Potassium</keyword>
<feature type="region of interest" description="Disordered" evidence="13">
    <location>
        <begin position="25"/>
        <end position="45"/>
    </location>
</feature>
<comment type="pathway">
    <text evidence="12">Carbohydrate metabolism; D-ribose degradation; D-ribose 5-phosphate from beta-D-ribopyranose: step 2/2.</text>
</comment>
<sequence>MTTRSPVVTVVGSINADLSAVVQRHPSPGETLHGTGGEITPGGKGANQAVAAAKLGGTVRMVGAVGTDANSEPALLELRAAGVDLTAVDEVPGPTGLAIITVDAAGENTIIVVPGANGAMDAARVTAARAAVEGAAVVISQGEIPRDGIEAIPGLVPTDARFLLNPAPVLNLERSVVLAADPLVVNEHEAQLVADQFGIASSGATAACTALLTAGVRSIVLTLGADGAVVMEHGSDSVSIPAVTVTAVDTTGAGDAFIGALALKLADGDPLVDAARFAARVGAYAVTGRGAQTSYPSAGDDLPA</sequence>
<reference evidence="15 16" key="1">
    <citation type="submission" date="2020-08" db="EMBL/GenBank/DDBJ databases">
        <title>Sequencing the genomes of 1000 actinobacteria strains.</title>
        <authorList>
            <person name="Klenk H.-P."/>
        </authorList>
    </citation>
    <scope>NUCLEOTIDE SEQUENCE [LARGE SCALE GENOMIC DNA]</scope>
    <source>
        <strain evidence="15 16">DSM 23040</strain>
    </source>
</reference>
<comment type="caution">
    <text evidence="12">Lacks conserved residue(s) required for the propagation of feature annotation.</text>
</comment>
<feature type="active site" description="Proton acceptor" evidence="12">
    <location>
        <position position="255"/>
    </location>
</feature>
<comment type="function">
    <text evidence="12">Catalyzes the phosphorylation of ribose at O-5 in a reaction requiring ATP and magnesium. The resulting D-ribose-5-phosphate can then be used either for sythesis of nucleotides, histidine, and tryptophan, or as a component of the pentose phosphate pathway.</text>
</comment>
<evidence type="ECO:0000256" key="13">
    <source>
        <dbReference type="SAM" id="MobiDB-lite"/>
    </source>
</evidence>
<feature type="binding site" evidence="12">
    <location>
        <begin position="222"/>
        <end position="227"/>
    </location>
    <ligand>
        <name>ATP</name>
        <dbReference type="ChEBI" id="CHEBI:30616"/>
    </ligand>
</feature>
<evidence type="ECO:0000256" key="8">
    <source>
        <dbReference type="ARBA" id="ARBA00022840"/>
    </source>
</evidence>
<feature type="binding site" evidence="12">
    <location>
        <position position="249"/>
    </location>
    <ligand>
        <name>K(+)</name>
        <dbReference type="ChEBI" id="CHEBI:29103"/>
    </ligand>
</feature>
<dbReference type="EMBL" id="JACHWP010000001">
    <property type="protein sequence ID" value="MBB3022193.1"/>
    <property type="molecule type" value="Genomic_DNA"/>
</dbReference>
<evidence type="ECO:0000256" key="5">
    <source>
        <dbReference type="ARBA" id="ARBA00022723"/>
    </source>
</evidence>
<feature type="domain" description="Carbohydrate kinase PfkB" evidence="14">
    <location>
        <begin position="8"/>
        <end position="297"/>
    </location>
</feature>
<evidence type="ECO:0000259" key="14">
    <source>
        <dbReference type="Pfam" id="PF00294"/>
    </source>
</evidence>
<feature type="binding site" evidence="12">
    <location>
        <position position="285"/>
    </location>
    <ligand>
        <name>K(+)</name>
        <dbReference type="ChEBI" id="CHEBI:29103"/>
    </ligand>
</feature>
<feature type="binding site" evidence="12">
    <location>
        <position position="255"/>
    </location>
    <ligand>
        <name>substrate</name>
    </ligand>
</feature>
<dbReference type="SUPFAM" id="SSF53613">
    <property type="entry name" value="Ribokinase-like"/>
    <property type="match status" value="1"/>
</dbReference>
<feature type="binding site" evidence="12">
    <location>
        <begin position="254"/>
        <end position="255"/>
    </location>
    <ligand>
        <name>ATP</name>
        <dbReference type="ChEBI" id="CHEBI:30616"/>
    </ligand>
</feature>
<keyword evidence="9 12" id="KW-0460">Magnesium</keyword>
<dbReference type="InterPro" id="IPR002173">
    <property type="entry name" value="Carboh/pur_kinase_PfkB_CS"/>
</dbReference>
<dbReference type="Proteomes" id="UP000568050">
    <property type="component" value="Unassembled WGS sequence"/>
</dbReference>
<dbReference type="PRINTS" id="PR00990">
    <property type="entry name" value="RIBOKINASE"/>
</dbReference>
<feature type="binding site" evidence="12">
    <location>
        <position position="143"/>
    </location>
    <ligand>
        <name>substrate</name>
    </ligand>
</feature>
<evidence type="ECO:0000256" key="11">
    <source>
        <dbReference type="ARBA" id="ARBA00023277"/>
    </source>
</evidence>
<dbReference type="GO" id="GO:0004747">
    <property type="term" value="F:ribokinase activity"/>
    <property type="evidence" value="ECO:0007669"/>
    <property type="project" value="UniProtKB-UniRule"/>
</dbReference>
<dbReference type="PANTHER" id="PTHR10584">
    <property type="entry name" value="SUGAR KINASE"/>
    <property type="match status" value="1"/>
</dbReference>
<evidence type="ECO:0000313" key="16">
    <source>
        <dbReference type="Proteomes" id="UP000568050"/>
    </source>
</evidence>
<name>A0A839QNX7_9MICO</name>
<dbReference type="AlphaFoldDB" id="A0A839QNX7"/>
<feature type="binding site" evidence="12">
    <location>
        <begin position="15"/>
        <end position="17"/>
    </location>
    <ligand>
        <name>substrate</name>
    </ligand>
</feature>
<dbReference type="GO" id="GO:0005829">
    <property type="term" value="C:cytosol"/>
    <property type="evidence" value="ECO:0007669"/>
    <property type="project" value="TreeGrafter"/>
</dbReference>
<dbReference type="InterPro" id="IPR011611">
    <property type="entry name" value="PfkB_dom"/>
</dbReference>
<dbReference type="RefSeq" id="WP_343064025.1">
    <property type="nucleotide sequence ID" value="NZ_CBCSFZ010000008.1"/>
</dbReference>
<dbReference type="PROSITE" id="PS00584">
    <property type="entry name" value="PFKB_KINASES_2"/>
    <property type="match status" value="1"/>
</dbReference>
<feature type="compositionally biased region" description="Gly residues" evidence="13">
    <location>
        <begin position="34"/>
        <end position="45"/>
    </location>
</feature>
<feature type="binding site" evidence="12">
    <location>
        <begin position="43"/>
        <end position="47"/>
    </location>
    <ligand>
        <name>substrate</name>
    </ligand>
</feature>
<dbReference type="GO" id="GO:0046872">
    <property type="term" value="F:metal ion binding"/>
    <property type="evidence" value="ECO:0007669"/>
    <property type="project" value="UniProtKB-KW"/>
</dbReference>
<comment type="subcellular location">
    <subcellularLocation>
        <location evidence="12">Cytoplasm</location>
    </subcellularLocation>
</comment>
<evidence type="ECO:0000256" key="2">
    <source>
        <dbReference type="ARBA" id="ARBA00012035"/>
    </source>
</evidence>
<comment type="catalytic activity">
    <reaction evidence="12">
        <text>D-ribose + ATP = D-ribose 5-phosphate + ADP + H(+)</text>
        <dbReference type="Rhea" id="RHEA:13697"/>
        <dbReference type="ChEBI" id="CHEBI:15378"/>
        <dbReference type="ChEBI" id="CHEBI:30616"/>
        <dbReference type="ChEBI" id="CHEBI:47013"/>
        <dbReference type="ChEBI" id="CHEBI:78346"/>
        <dbReference type="ChEBI" id="CHEBI:456216"/>
        <dbReference type="EC" id="2.7.1.15"/>
    </reaction>
</comment>
<comment type="similarity">
    <text evidence="1">Belongs to the carbohydrate kinase pfkB family.</text>
</comment>
<feature type="binding site" evidence="12">
    <location>
        <position position="294"/>
    </location>
    <ligand>
        <name>K(+)</name>
        <dbReference type="ChEBI" id="CHEBI:29103"/>
    </ligand>
</feature>
<evidence type="ECO:0000256" key="10">
    <source>
        <dbReference type="ARBA" id="ARBA00022958"/>
    </source>
</evidence>
<keyword evidence="16" id="KW-1185">Reference proteome</keyword>
<evidence type="ECO:0000256" key="4">
    <source>
        <dbReference type="ARBA" id="ARBA00022679"/>
    </source>
</evidence>
<evidence type="ECO:0000256" key="1">
    <source>
        <dbReference type="ARBA" id="ARBA00005380"/>
    </source>
</evidence>
<evidence type="ECO:0000256" key="9">
    <source>
        <dbReference type="ARBA" id="ARBA00022842"/>
    </source>
</evidence>
<feature type="binding site" evidence="12">
    <location>
        <position position="251"/>
    </location>
    <ligand>
        <name>K(+)</name>
        <dbReference type="ChEBI" id="CHEBI:29103"/>
    </ligand>
</feature>
<keyword evidence="5 12" id="KW-0479">Metal-binding</keyword>
<keyword evidence="12" id="KW-0963">Cytoplasm</keyword>
<evidence type="ECO:0000256" key="7">
    <source>
        <dbReference type="ARBA" id="ARBA00022777"/>
    </source>
</evidence>
<dbReference type="HAMAP" id="MF_01987">
    <property type="entry name" value="Ribokinase"/>
    <property type="match status" value="1"/>
</dbReference>
<keyword evidence="6 12" id="KW-0547">Nucleotide-binding</keyword>
<dbReference type="Gene3D" id="3.40.1190.20">
    <property type="match status" value="1"/>
</dbReference>
<comment type="cofactor">
    <cofactor evidence="12">
        <name>Mg(2+)</name>
        <dbReference type="ChEBI" id="CHEBI:18420"/>
    </cofactor>
    <text evidence="12">Requires a divalent cation, most likely magnesium in vivo, as an electrophilic catalyst to aid phosphoryl group transfer. It is the chelate of the metal and the nucleotide that is the actual substrate.</text>
</comment>
<keyword evidence="11 12" id="KW-0119">Carbohydrate metabolism</keyword>
<evidence type="ECO:0000256" key="12">
    <source>
        <dbReference type="HAMAP-Rule" id="MF_01987"/>
    </source>
</evidence>
<comment type="subunit">
    <text evidence="12">Homodimer.</text>
</comment>
<evidence type="ECO:0000256" key="6">
    <source>
        <dbReference type="ARBA" id="ARBA00022741"/>
    </source>
</evidence>
<dbReference type="UniPathway" id="UPA00916">
    <property type="reaction ID" value="UER00889"/>
</dbReference>
<dbReference type="GO" id="GO:0019303">
    <property type="term" value="P:D-ribose catabolic process"/>
    <property type="evidence" value="ECO:0007669"/>
    <property type="project" value="UniProtKB-UniRule"/>
</dbReference>
<protein>
    <recommendedName>
        <fullName evidence="3 12">Ribokinase</fullName>
        <shortName evidence="12">RK</shortName>
        <ecNumber evidence="2 12">2.7.1.15</ecNumber>
    </recommendedName>
</protein>
<gene>
    <name evidence="12" type="primary">rbsK</name>
    <name evidence="15" type="ORF">FHX50_000441</name>
</gene>
<feature type="binding site" evidence="12">
    <location>
        <position position="290"/>
    </location>
    <ligand>
        <name>K(+)</name>
        <dbReference type="ChEBI" id="CHEBI:29103"/>
    </ligand>
</feature>
<dbReference type="InterPro" id="IPR011877">
    <property type="entry name" value="Ribokinase"/>
</dbReference>
<keyword evidence="7 12" id="KW-0418">Kinase</keyword>
<keyword evidence="4 12" id="KW-0808">Transferase</keyword>
<dbReference type="PANTHER" id="PTHR10584:SF166">
    <property type="entry name" value="RIBOKINASE"/>
    <property type="match status" value="1"/>
</dbReference>
<dbReference type="InterPro" id="IPR002139">
    <property type="entry name" value="Ribo/fructo_kinase"/>
</dbReference>
<dbReference type="EC" id="2.7.1.15" evidence="2 12"/>
<evidence type="ECO:0000313" key="15">
    <source>
        <dbReference type="EMBL" id="MBB3022193.1"/>
    </source>
</evidence>
<proteinExistence type="inferred from homology"/>
<comment type="activity regulation">
    <text evidence="12">Activated by a monovalent cation that binds near, but not in, the active site. The most likely occupant of the site in vivo is potassium. Ion binding induces a conformational change that may alter substrate affinity.</text>
</comment>
<feature type="binding site" evidence="12">
    <location>
        <position position="186"/>
    </location>
    <ligand>
        <name>ATP</name>
        <dbReference type="ChEBI" id="CHEBI:30616"/>
    </ligand>
</feature>
<dbReference type="Pfam" id="PF00294">
    <property type="entry name" value="PfkB"/>
    <property type="match status" value="1"/>
</dbReference>
<keyword evidence="8 12" id="KW-0067">ATP-binding</keyword>
<feature type="binding site" evidence="12">
    <location>
        <position position="288"/>
    </location>
    <ligand>
        <name>K(+)</name>
        <dbReference type="ChEBI" id="CHEBI:29103"/>
    </ligand>
</feature>
<dbReference type="InterPro" id="IPR029056">
    <property type="entry name" value="Ribokinase-like"/>
</dbReference>
<comment type="caution">
    <text evidence="15">The sequence shown here is derived from an EMBL/GenBank/DDBJ whole genome shotgun (WGS) entry which is preliminary data.</text>
</comment>
<dbReference type="CDD" id="cd01174">
    <property type="entry name" value="ribokinase"/>
    <property type="match status" value="1"/>
</dbReference>